<evidence type="ECO:0000313" key="2">
    <source>
        <dbReference type="EMBL" id="MBO8482196.1"/>
    </source>
</evidence>
<evidence type="ECO:0000313" key="3">
    <source>
        <dbReference type="Proteomes" id="UP000823772"/>
    </source>
</evidence>
<comment type="caution">
    <text evidence="2">The sequence shown here is derived from an EMBL/GenBank/DDBJ whole genome shotgun (WGS) entry which is preliminary data.</text>
</comment>
<dbReference type="Pfam" id="PF19867">
    <property type="entry name" value="DUF6340"/>
    <property type="match status" value="1"/>
</dbReference>
<protein>
    <recommendedName>
        <fullName evidence="4">Lipoprotein</fullName>
    </recommendedName>
</protein>
<proteinExistence type="predicted"/>
<gene>
    <name evidence="2" type="ORF">IAC87_06590</name>
</gene>
<dbReference type="InterPro" id="IPR045921">
    <property type="entry name" value="DUF6340"/>
</dbReference>
<organism evidence="2 3">
    <name type="scientific">Candidatus Merdivivens faecigallinarum</name>
    <dbReference type="NCBI Taxonomy" id="2840871"/>
    <lineage>
        <taxon>Bacteria</taxon>
        <taxon>Pseudomonadati</taxon>
        <taxon>Bacteroidota</taxon>
        <taxon>Bacteroidia</taxon>
        <taxon>Bacteroidales</taxon>
        <taxon>Muribaculaceae</taxon>
        <taxon>Muribaculaceae incertae sedis</taxon>
        <taxon>Candidatus Merdivivens</taxon>
    </lineage>
</organism>
<name>A0A9D9J1Q8_9BACT</name>
<accession>A0A9D9J1Q8</accession>
<dbReference type="AlphaFoldDB" id="A0A9D9J1Q8"/>
<sequence length="303" mass="33125">MGKKIFAKIAFCVAALSLAVSCGPASYRFVMERSEPSESGFNLSGKSISVVYAYPGEPYADSLLAAEISQGFVSEMEGDYFLGADAMPLFNVKAQAGADYSDKDSIVGLIMDTESDVVFMFHSFSTGTLAVSSANVVELPFTARLSVYDSMSETDTVKNYDFSDSFLWSVAGGMDRESMEQAVIKDLPNAAFRLGGEIASSFAPGWREEYYTIILYENDGAWMDAAENAVFNMDWAGAIKVWMKKADTGDIRKSSSAAYNCALGCYILGQTELAEKWLDYSDSLYKFTASSTLRNRIDAAKLR</sequence>
<evidence type="ECO:0008006" key="4">
    <source>
        <dbReference type="Google" id="ProtNLM"/>
    </source>
</evidence>
<feature type="chain" id="PRO_5039527298" description="Lipoprotein" evidence="1">
    <location>
        <begin position="23"/>
        <end position="303"/>
    </location>
</feature>
<dbReference type="EMBL" id="JADILY010000140">
    <property type="protein sequence ID" value="MBO8482196.1"/>
    <property type="molecule type" value="Genomic_DNA"/>
</dbReference>
<feature type="signal peptide" evidence="1">
    <location>
        <begin position="1"/>
        <end position="22"/>
    </location>
</feature>
<dbReference type="Proteomes" id="UP000823772">
    <property type="component" value="Unassembled WGS sequence"/>
</dbReference>
<reference evidence="2" key="2">
    <citation type="journal article" date="2021" name="PeerJ">
        <title>Extensive microbial diversity within the chicken gut microbiome revealed by metagenomics and culture.</title>
        <authorList>
            <person name="Gilroy R."/>
            <person name="Ravi A."/>
            <person name="Getino M."/>
            <person name="Pursley I."/>
            <person name="Horton D.L."/>
            <person name="Alikhan N.F."/>
            <person name="Baker D."/>
            <person name="Gharbi K."/>
            <person name="Hall N."/>
            <person name="Watson M."/>
            <person name="Adriaenssens E.M."/>
            <person name="Foster-Nyarko E."/>
            <person name="Jarju S."/>
            <person name="Secka A."/>
            <person name="Antonio M."/>
            <person name="Oren A."/>
            <person name="Chaudhuri R.R."/>
            <person name="La Ragione R."/>
            <person name="Hildebrand F."/>
            <person name="Pallen M.J."/>
        </authorList>
    </citation>
    <scope>NUCLEOTIDE SEQUENCE</scope>
    <source>
        <strain evidence="2">B3-2255</strain>
    </source>
</reference>
<dbReference type="PROSITE" id="PS51257">
    <property type="entry name" value="PROKAR_LIPOPROTEIN"/>
    <property type="match status" value="1"/>
</dbReference>
<keyword evidence="1" id="KW-0732">Signal</keyword>
<reference evidence="2" key="1">
    <citation type="submission" date="2020-10" db="EMBL/GenBank/DDBJ databases">
        <authorList>
            <person name="Gilroy R."/>
        </authorList>
    </citation>
    <scope>NUCLEOTIDE SEQUENCE</scope>
    <source>
        <strain evidence="2">B3-2255</strain>
    </source>
</reference>
<evidence type="ECO:0000256" key="1">
    <source>
        <dbReference type="SAM" id="SignalP"/>
    </source>
</evidence>